<dbReference type="PANTHER" id="PTHR20955:SF1">
    <property type="entry name" value="PROTEIN JAGUNAL HOMOLOG 1"/>
    <property type="match status" value="1"/>
</dbReference>
<accession>A0AAN9GHS5</accession>
<feature type="transmembrane region" description="Helical" evidence="7">
    <location>
        <begin position="147"/>
        <end position="180"/>
    </location>
</feature>
<keyword evidence="5 7" id="KW-1133">Transmembrane helix</keyword>
<evidence type="ECO:0000256" key="5">
    <source>
        <dbReference type="ARBA" id="ARBA00022989"/>
    </source>
</evidence>
<evidence type="ECO:0000256" key="4">
    <source>
        <dbReference type="ARBA" id="ARBA00022824"/>
    </source>
</evidence>
<protein>
    <recommendedName>
        <fullName evidence="10">Protein jagunal</fullName>
    </recommendedName>
</protein>
<evidence type="ECO:0000256" key="1">
    <source>
        <dbReference type="ARBA" id="ARBA00004477"/>
    </source>
</evidence>
<evidence type="ECO:0000256" key="3">
    <source>
        <dbReference type="ARBA" id="ARBA00022692"/>
    </source>
</evidence>
<dbReference type="Proteomes" id="UP001374579">
    <property type="component" value="Unassembled WGS sequence"/>
</dbReference>
<evidence type="ECO:0008006" key="10">
    <source>
        <dbReference type="Google" id="ProtNLM"/>
    </source>
</evidence>
<reference evidence="8 9" key="1">
    <citation type="submission" date="2024-02" db="EMBL/GenBank/DDBJ databases">
        <title>Chromosome-scale genome assembly of the rough periwinkle Littorina saxatilis.</title>
        <authorList>
            <person name="De Jode A."/>
            <person name="Faria R."/>
            <person name="Formenti G."/>
            <person name="Sims Y."/>
            <person name="Smith T.P."/>
            <person name="Tracey A."/>
            <person name="Wood J.M.D."/>
            <person name="Zagrodzka Z.B."/>
            <person name="Johannesson K."/>
            <person name="Butlin R.K."/>
            <person name="Leder E.H."/>
        </authorList>
    </citation>
    <scope>NUCLEOTIDE SEQUENCE [LARGE SCALE GENOMIC DNA]</scope>
    <source>
        <strain evidence="8">Snail1</strain>
        <tissue evidence="8">Muscle</tissue>
    </source>
</reference>
<gene>
    <name evidence="8" type="ORF">V1264_016125</name>
</gene>
<evidence type="ECO:0000256" key="2">
    <source>
        <dbReference type="ARBA" id="ARBA00008462"/>
    </source>
</evidence>
<evidence type="ECO:0000313" key="9">
    <source>
        <dbReference type="Proteomes" id="UP001374579"/>
    </source>
</evidence>
<keyword evidence="6 7" id="KW-0472">Membrane</keyword>
<feature type="transmembrane region" description="Helical" evidence="7">
    <location>
        <begin position="83"/>
        <end position="98"/>
    </location>
</feature>
<feature type="transmembrane region" description="Helical" evidence="7">
    <location>
        <begin position="110"/>
        <end position="127"/>
    </location>
</feature>
<evidence type="ECO:0000256" key="6">
    <source>
        <dbReference type="ARBA" id="ARBA00023136"/>
    </source>
</evidence>
<dbReference type="Pfam" id="PF07086">
    <property type="entry name" value="Jagunal"/>
    <property type="match status" value="1"/>
</dbReference>
<comment type="subcellular location">
    <subcellularLocation>
        <location evidence="1">Endoplasmic reticulum membrane</location>
        <topology evidence="1">Multi-pass membrane protein</topology>
    </subcellularLocation>
</comment>
<dbReference type="GO" id="GO:0005789">
    <property type="term" value="C:endoplasmic reticulum membrane"/>
    <property type="evidence" value="ECO:0007669"/>
    <property type="project" value="UniProtKB-SubCell"/>
</dbReference>
<organism evidence="8 9">
    <name type="scientific">Littorina saxatilis</name>
    <dbReference type="NCBI Taxonomy" id="31220"/>
    <lineage>
        <taxon>Eukaryota</taxon>
        <taxon>Metazoa</taxon>
        <taxon>Spiralia</taxon>
        <taxon>Lophotrochozoa</taxon>
        <taxon>Mollusca</taxon>
        <taxon>Gastropoda</taxon>
        <taxon>Caenogastropoda</taxon>
        <taxon>Littorinimorpha</taxon>
        <taxon>Littorinoidea</taxon>
        <taxon>Littorinidae</taxon>
        <taxon>Littorina</taxon>
    </lineage>
</organism>
<dbReference type="InterPro" id="IPR009787">
    <property type="entry name" value="Jagunal"/>
</dbReference>
<dbReference type="EMBL" id="JBAMIC010000004">
    <property type="protein sequence ID" value="KAK7108379.1"/>
    <property type="molecule type" value="Genomic_DNA"/>
</dbReference>
<feature type="transmembrane region" description="Helical" evidence="7">
    <location>
        <begin position="41"/>
        <end position="63"/>
    </location>
</feature>
<sequence length="190" mass="22161">MASKSGNRPQGSDGSDHWHRESIAWQYKVSSLNKTRLRFDVFLHIILGLFMLIRLAPGLTSLFGFNFMALRRWDLPHPRPWEYAWLFSLVASIIGWRSTPHNNTFLLKQYMLGTVIFGILPIMFGIIELRNDLSAYFTERKYTYVMFGMPAVVLWALFLAICSQLHGFGLYFAVVLVKAWRPRTEKLKQR</sequence>
<comment type="caution">
    <text evidence="8">The sequence shown here is derived from an EMBL/GenBank/DDBJ whole genome shotgun (WGS) entry which is preliminary data.</text>
</comment>
<keyword evidence="9" id="KW-1185">Reference proteome</keyword>
<keyword evidence="3 7" id="KW-0812">Transmembrane</keyword>
<evidence type="ECO:0000256" key="7">
    <source>
        <dbReference type="SAM" id="Phobius"/>
    </source>
</evidence>
<dbReference type="PANTHER" id="PTHR20955">
    <property type="entry name" value="PROTEIN JAGUNAL HOMOLOG 1"/>
    <property type="match status" value="1"/>
</dbReference>
<proteinExistence type="inferred from homology"/>
<evidence type="ECO:0000313" key="8">
    <source>
        <dbReference type="EMBL" id="KAK7108379.1"/>
    </source>
</evidence>
<comment type="similarity">
    <text evidence="2">Belongs to the jagunal family.</text>
</comment>
<dbReference type="GO" id="GO:0007029">
    <property type="term" value="P:endoplasmic reticulum organization"/>
    <property type="evidence" value="ECO:0007669"/>
    <property type="project" value="InterPro"/>
</dbReference>
<dbReference type="AlphaFoldDB" id="A0AAN9GHS5"/>
<name>A0AAN9GHS5_9CAEN</name>
<dbReference type="GO" id="GO:0016192">
    <property type="term" value="P:vesicle-mediated transport"/>
    <property type="evidence" value="ECO:0007669"/>
    <property type="project" value="TreeGrafter"/>
</dbReference>
<keyword evidence="4" id="KW-0256">Endoplasmic reticulum</keyword>